<sequence>MRAARMMILLLQLQVRGQASARELARQLEVGEGPCSGTSRRCWPPGYRCGRPAGRRADTVWTAATAPG</sequence>
<accession>A0A317DDQ9</accession>
<reference evidence="1 2" key="1">
    <citation type="submission" date="2018-05" db="EMBL/GenBank/DDBJ databases">
        <title>Micromonosporas from Atacama Desert.</title>
        <authorList>
            <person name="Carro L."/>
            <person name="Golinska P."/>
            <person name="Klenk H.-P."/>
            <person name="Goodfellow M."/>
        </authorList>
    </citation>
    <scope>NUCLEOTIDE SEQUENCE [LARGE SCALE GENOMIC DNA]</scope>
    <source>
        <strain evidence="1 2">4G51</strain>
    </source>
</reference>
<gene>
    <name evidence="1" type="ORF">DKT69_22425</name>
</gene>
<proteinExistence type="predicted"/>
<protein>
    <submittedName>
        <fullName evidence="1">Uncharacterized protein</fullName>
    </submittedName>
</protein>
<dbReference type="RefSeq" id="WP_201749799.1">
    <property type="nucleotide sequence ID" value="NZ_QGKS01000277.1"/>
</dbReference>
<organism evidence="1 2">
    <name type="scientific">Micromonospora sicca</name>
    <dbReference type="NCBI Taxonomy" id="2202420"/>
    <lineage>
        <taxon>Bacteria</taxon>
        <taxon>Bacillati</taxon>
        <taxon>Actinomycetota</taxon>
        <taxon>Actinomycetes</taxon>
        <taxon>Micromonosporales</taxon>
        <taxon>Micromonosporaceae</taxon>
        <taxon>Micromonospora</taxon>
    </lineage>
</organism>
<name>A0A317DDQ9_9ACTN</name>
<comment type="caution">
    <text evidence="1">The sequence shown here is derived from an EMBL/GenBank/DDBJ whole genome shotgun (WGS) entry which is preliminary data.</text>
</comment>
<dbReference type="Proteomes" id="UP000246050">
    <property type="component" value="Unassembled WGS sequence"/>
</dbReference>
<evidence type="ECO:0000313" key="1">
    <source>
        <dbReference type="EMBL" id="PWR12971.1"/>
    </source>
</evidence>
<dbReference type="AlphaFoldDB" id="A0A317DDQ9"/>
<dbReference type="EMBL" id="QGKS01000277">
    <property type="protein sequence ID" value="PWR12971.1"/>
    <property type="molecule type" value="Genomic_DNA"/>
</dbReference>
<evidence type="ECO:0000313" key="2">
    <source>
        <dbReference type="Proteomes" id="UP000246050"/>
    </source>
</evidence>